<keyword evidence="3" id="KW-1185">Reference proteome</keyword>
<evidence type="ECO:0000313" key="2">
    <source>
        <dbReference type="EMBL" id="KKZ72543.1"/>
    </source>
</evidence>
<sequence>MAVVARSRADAAAVTAKWTEAARSPRHARHAQPVTAPEQRSHPSGGGRRRWKRPDARVVEEYRDYGADLTGEVPPASKVVPFDEYVEALSKRSSSREAPHPAGVAAWEKREMRTEDRPGPLGGGRWARRGAG</sequence>
<dbReference type="EMBL" id="LAQS01000025">
    <property type="protein sequence ID" value="KKZ72543.1"/>
    <property type="molecule type" value="Genomic_DNA"/>
</dbReference>
<name>A0A2P2GM06_STREW</name>
<protein>
    <submittedName>
        <fullName evidence="2">Uncharacterized protein</fullName>
    </submittedName>
</protein>
<gene>
    <name evidence="2" type="ORF">VO63_17520</name>
</gene>
<evidence type="ECO:0000313" key="3">
    <source>
        <dbReference type="Proteomes" id="UP000265325"/>
    </source>
</evidence>
<accession>A0A2P2GM06</accession>
<feature type="compositionally biased region" description="Basic and acidic residues" evidence="1">
    <location>
        <begin position="107"/>
        <end position="118"/>
    </location>
</feature>
<dbReference type="AlphaFoldDB" id="A0A2P2GM06"/>
<comment type="caution">
    <text evidence="2">The sequence shown here is derived from an EMBL/GenBank/DDBJ whole genome shotgun (WGS) entry which is preliminary data.</text>
</comment>
<organism evidence="2 3">
    <name type="scientific">Streptomyces showdoensis</name>
    <dbReference type="NCBI Taxonomy" id="68268"/>
    <lineage>
        <taxon>Bacteria</taxon>
        <taxon>Bacillati</taxon>
        <taxon>Actinomycetota</taxon>
        <taxon>Actinomycetes</taxon>
        <taxon>Kitasatosporales</taxon>
        <taxon>Streptomycetaceae</taxon>
        <taxon>Streptomyces</taxon>
    </lineage>
</organism>
<feature type="region of interest" description="Disordered" evidence="1">
    <location>
        <begin position="90"/>
        <end position="132"/>
    </location>
</feature>
<feature type="compositionally biased region" description="Low complexity" evidence="1">
    <location>
        <begin position="1"/>
        <end position="22"/>
    </location>
</feature>
<reference evidence="2 3" key="1">
    <citation type="submission" date="2015-05" db="EMBL/GenBank/DDBJ databases">
        <title>Draft Genome assembly of Streptomyces showdoensis.</title>
        <authorList>
            <person name="Thapa K.K."/>
            <person name="Metsa-Ketela M."/>
        </authorList>
    </citation>
    <scope>NUCLEOTIDE SEQUENCE [LARGE SCALE GENOMIC DNA]</scope>
    <source>
        <strain evidence="2 3">ATCC 15227</strain>
    </source>
</reference>
<evidence type="ECO:0000256" key="1">
    <source>
        <dbReference type="SAM" id="MobiDB-lite"/>
    </source>
</evidence>
<feature type="region of interest" description="Disordered" evidence="1">
    <location>
        <begin position="1"/>
        <end position="55"/>
    </location>
</feature>
<dbReference type="Proteomes" id="UP000265325">
    <property type="component" value="Unassembled WGS sequence"/>
</dbReference>
<proteinExistence type="predicted"/>